<keyword evidence="2" id="KW-1185">Reference proteome</keyword>
<dbReference type="Proteomes" id="UP000549617">
    <property type="component" value="Unassembled WGS sequence"/>
</dbReference>
<name>A0A7W9AH32_9SPHN</name>
<dbReference type="RefSeq" id="WP_221240411.1">
    <property type="nucleotide sequence ID" value="NZ_JACIJC010000002.1"/>
</dbReference>
<reference evidence="1 2" key="1">
    <citation type="submission" date="2020-08" db="EMBL/GenBank/DDBJ databases">
        <title>Genomic Encyclopedia of Type Strains, Phase IV (KMG-IV): sequencing the most valuable type-strain genomes for metagenomic binning, comparative biology and taxonomic classification.</title>
        <authorList>
            <person name="Goeker M."/>
        </authorList>
    </citation>
    <scope>NUCLEOTIDE SEQUENCE [LARGE SCALE GENOMIC DNA]</scope>
    <source>
        <strain evidence="1 2">DSM 25079</strain>
    </source>
</reference>
<dbReference type="EMBL" id="JACIJC010000002">
    <property type="protein sequence ID" value="MBB5685329.1"/>
    <property type="molecule type" value="Genomic_DNA"/>
</dbReference>
<sequence>MPTSFDRSVFINCPFDEGFEPILQAMAFCITYLGFSPRLAPENSDGAEPRLARILDLIRGSKYGIHDLSRSRSAAANEYSRLNMPFELGVDFGFRMAGGGPLAEKKILVLEHSRFDYRIALSDIAGWDIEAHDGSFEKAVRKVRNWLAAQAVPDAEGPARILGKYADFQGWYYERQLAAGFSDDDIQDYPTSELVAAMEDWMKLGQPI</sequence>
<evidence type="ECO:0000313" key="2">
    <source>
        <dbReference type="Proteomes" id="UP000549617"/>
    </source>
</evidence>
<dbReference type="AlphaFoldDB" id="A0A7W9AH32"/>
<comment type="caution">
    <text evidence="1">The sequence shown here is derived from an EMBL/GenBank/DDBJ whole genome shotgun (WGS) entry which is preliminary data.</text>
</comment>
<evidence type="ECO:0000313" key="1">
    <source>
        <dbReference type="EMBL" id="MBB5685329.1"/>
    </source>
</evidence>
<accession>A0A7W9AH32</accession>
<protein>
    <submittedName>
        <fullName evidence="1">Uncharacterized protein</fullName>
    </submittedName>
</protein>
<organism evidence="1 2">
    <name type="scientific">Sphingobium boeckii</name>
    <dbReference type="NCBI Taxonomy" id="1082345"/>
    <lineage>
        <taxon>Bacteria</taxon>
        <taxon>Pseudomonadati</taxon>
        <taxon>Pseudomonadota</taxon>
        <taxon>Alphaproteobacteria</taxon>
        <taxon>Sphingomonadales</taxon>
        <taxon>Sphingomonadaceae</taxon>
        <taxon>Sphingobium</taxon>
    </lineage>
</organism>
<proteinExistence type="predicted"/>
<gene>
    <name evidence="1" type="ORF">FHS49_001337</name>
</gene>